<dbReference type="AlphaFoldDB" id="E2AHF8"/>
<name>E2AHF8_CAMFO</name>
<gene>
    <name evidence="2" type="ORF">EAG_00738</name>
</gene>
<proteinExistence type="predicted"/>
<organism evidence="3">
    <name type="scientific">Camponotus floridanus</name>
    <name type="common">Florida carpenter ant</name>
    <dbReference type="NCBI Taxonomy" id="104421"/>
    <lineage>
        <taxon>Eukaryota</taxon>
        <taxon>Metazoa</taxon>
        <taxon>Ecdysozoa</taxon>
        <taxon>Arthropoda</taxon>
        <taxon>Hexapoda</taxon>
        <taxon>Insecta</taxon>
        <taxon>Pterygota</taxon>
        <taxon>Neoptera</taxon>
        <taxon>Endopterygota</taxon>
        <taxon>Hymenoptera</taxon>
        <taxon>Apocrita</taxon>
        <taxon>Aculeata</taxon>
        <taxon>Formicoidea</taxon>
        <taxon>Formicidae</taxon>
        <taxon>Formicinae</taxon>
        <taxon>Camponotus</taxon>
    </lineage>
</organism>
<feature type="region of interest" description="Disordered" evidence="1">
    <location>
        <begin position="95"/>
        <end position="114"/>
    </location>
</feature>
<evidence type="ECO:0000256" key="1">
    <source>
        <dbReference type="SAM" id="MobiDB-lite"/>
    </source>
</evidence>
<dbReference type="EMBL" id="GL439538">
    <property type="protein sequence ID" value="EFN67131.1"/>
    <property type="molecule type" value="Genomic_DNA"/>
</dbReference>
<dbReference type="Proteomes" id="UP000000311">
    <property type="component" value="Unassembled WGS sequence"/>
</dbReference>
<evidence type="ECO:0000313" key="2">
    <source>
        <dbReference type="EMBL" id="EFN67131.1"/>
    </source>
</evidence>
<keyword evidence="3" id="KW-1185">Reference proteome</keyword>
<evidence type="ECO:0000313" key="3">
    <source>
        <dbReference type="Proteomes" id="UP000000311"/>
    </source>
</evidence>
<protein>
    <submittedName>
        <fullName evidence="2">Uncharacterized protein</fullName>
    </submittedName>
</protein>
<dbReference type="InParanoid" id="E2AHF8"/>
<reference evidence="2 3" key="1">
    <citation type="journal article" date="2010" name="Science">
        <title>Genomic comparison of the ants Camponotus floridanus and Harpegnathos saltator.</title>
        <authorList>
            <person name="Bonasio R."/>
            <person name="Zhang G."/>
            <person name="Ye C."/>
            <person name="Mutti N.S."/>
            <person name="Fang X."/>
            <person name="Qin N."/>
            <person name="Donahue G."/>
            <person name="Yang P."/>
            <person name="Li Q."/>
            <person name="Li C."/>
            <person name="Zhang P."/>
            <person name="Huang Z."/>
            <person name="Berger S.L."/>
            <person name="Reinberg D."/>
            <person name="Wang J."/>
            <person name="Liebig J."/>
        </authorList>
    </citation>
    <scope>NUCLEOTIDE SEQUENCE [LARGE SCALE GENOMIC DNA]</scope>
    <source>
        <strain evidence="3">C129</strain>
    </source>
</reference>
<accession>E2AHF8</accession>
<sequence length="265" mass="29472">MYMAIAPRETPCPSTVRRASRPVANQADVFRVILAFSELIRERPYLAPNFEISRRPLLRRGTRNNRRVPKRSQLDQIKRYRTSLKEWRVATEKLLTPDGKEPRKGSRQPGATSENAALRAAGIIRISADPAVAEAARWPRYELIAGTIPTGLPLVTARRTIADILIPSITAVLITNNSSGICVCRDPATSRLTRHSKAFLRDFFYRATRDTAVITHECRPVAAGKFAHNQTLNISPPFVMQGNVLGCLTRSCITCLCICKHAVGT</sequence>